<dbReference type="KEGG" id="pbh:AAW51_4314"/>
<dbReference type="PATRIC" id="fig|413882.6.peg.4510"/>
<proteinExistence type="predicted"/>
<dbReference type="AlphaFoldDB" id="A0A0G3BWT5"/>
<name>A0A0G3BWT5_9BURK</name>
<evidence type="ECO:0000259" key="1">
    <source>
        <dbReference type="Pfam" id="PF00535"/>
    </source>
</evidence>
<sequence>MNRPLVSFCVPTYNRSRYLESLLDMLVTQLAEFPYSYEVFISDNASTDTTPEVVESFRDRLPIRYTRHDDNRGGPGNWQYVMSQARGTYLIYLADDDAVLGDRVADVIARLEQNPDVGIAYAPWMLYDLVSGEPKGQFYRQDRDVRIERGDQRALLDALLRHAVFPEIYVCRRELLAQVKPRIHEQAFYAFVHASEFLERAGVLLLKDPFYVSITRYFADAPQRTQAGGEEAEYAWDRYRGGLEYILARACATTAAMGEAERIGFSLRIQDLIAQRISVAVRLRHRAGRNAVETYYLASRLRALGAQKLLPVPMETLRARAAMDFLLHDTELNRGVGALAFAGEVEPALREYVEAHAPRPLHFLGRGAQLGELRDTLVLARGAYTPDVPADALQAANVRVVAEAELMQKFPG</sequence>
<gene>
    <name evidence="2" type="ORF">AAW51_4314</name>
</gene>
<keyword evidence="2" id="KW-0808">Transferase</keyword>
<feature type="domain" description="Glycosyltransferase 2-like" evidence="1">
    <location>
        <begin position="7"/>
        <end position="122"/>
    </location>
</feature>
<dbReference type="EMBL" id="CP011371">
    <property type="protein sequence ID" value="AKJ31005.1"/>
    <property type="molecule type" value="Genomic_DNA"/>
</dbReference>
<dbReference type="PANTHER" id="PTHR22916:SF3">
    <property type="entry name" value="UDP-GLCNAC:BETAGAL BETA-1,3-N-ACETYLGLUCOSAMINYLTRANSFERASE-LIKE PROTEIN 1"/>
    <property type="match status" value="1"/>
</dbReference>
<dbReference type="Proteomes" id="UP000035352">
    <property type="component" value="Chromosome"/>
</dbReference>
<dbReference type="SUPFAM" id="SSF53448">
    <property type="entry name" value="Nucleotide-diphospho-sugar transferases"/>
    <property type="match status" value="1"/>
</dbReference>
<dbReference type="GO" id="GO:0016758">
    <property type="term" value="F:hexosyltransferase activity"/>
    <property type="evidence" value="ECO:0007669"/>
    <property type="project" value="UniProtKB-ARBA"/>
</dbReference>
<evidence type="ECO:0000313" key="3">
    <source>
        <dbReference type="Proteomes" id="UP000035352"/>
    </source>
</evidence>
<protein>
    <submittedName>
        <fullName evidence="2">Glycosyl transferase</fullName>
    </submittedName>
</protein>
<evidence type="ECO:0000313" key="2">
    <source>
        <dbReference type="EMBL" id="AKJ31005.1"/>
    </source>
</evidence>
<dbReference type="InterPro" id="IPR001173">
    <property type="entry name" value="Glyco_trans_2-like"/>
</dbReference>
<dbReference type="InterPro" id="IPR029044">
    <property type="entry name" value="Nucleotide-diphossugar_trans"/>
</dbReference>
<dbReference type="RefSeq" id="WP_053013835.1">
    <property type="nucleotide sequence ID" value="NZ_CP011371.1"/>
</dbReference>
<organism evidence="2 3">
    <name type="scientific">Caldimonas brevitalea</name>
    <dbReference type="NCBI Taxonomy" id="413882"/>
    <lineage>
        <taxon>Bacteria</taxon>
        <taxon>Pseudomonadati</taxon>
        <taxon>Pseudomonadota</taxon>
        <taxon>Betaproteobacteria</taxon>
        <taxon>Burkholderiales</taxon>
        <taxon>Sphaerotilaceae</taxon>
        <taxon>Caldimonas</taxon>
    </lineage>
</organism>
<dbReference type="Gene3D" id="3.90.550.10">
    <property type="entry name" value="Spore Coat Polysaccharide Biosynthesis Protein SpsA, Chain A"/>
    <property type="match status" value="1"/>
</dbReference>
<dbReference type="PANTHER" id="PTHR22916">
    <property type="entry name" value="GLYCOSYLTRANSFERASE"/>
    <property type="match status" value="1"/>
</dbReference>
<dbReference type="CDD" id="cd00761">
    <property type="entry name" value="Glyco_tranf_GTA_type"/>
    <property type="match status" value="1"/>
</dbReference>
<dbReference type="STRING" id="413882.AAW51_4314"/>
<accession>A0A0G3BWT5</accession>
<keyword evidence="3" id="KW-1185">Reference proteome</keyword>
<dbReference type="OrthoDB" id="9815829at2"/>
<dbReference type="Pfam" id="PF00535">
    <property type="entry name" value="Glycos_transf_2"/>
    <property type="match status" value="1"/>
</dbReference>
<reference evidence="2 3" key="1">
    <citation type="submission" date="2015-05" db="EMBL/GenBank/DDBJ databases">
        <authorList>
            <person name="Tang B."/>
            <person name="Yu Y."/>
        </authorList>
    </citation>
    <scope>NUCLEOTIDE SEQUENCE [LARGE SCALE GENOMIC DNA]</scope>
    <source>
        <strain evidence="2 3">DSM 7029</strain>
    </source>
</reference>